<dbReference type="InterPro" id="IPR006162">
    <property type="entry name" value="Ppantetheine_attach_site"/>
</dbReference>
<keyword evidence="6" id="KW-0560">Oxidoreductase</keyword>
<dbReference type="Gene3D" id="3.10.129.110">
    <property type="entry name" value="Polyketide synthase dehydratase"/>
    <property type="match status" value="1"/>
</dbReference>
<dbReference type="CDD" id="cd05195">
    <property type="entry name" value="enoyl_red"/>
    <property type="match status" value="1"/>
</dbReference>
<dbReference type="SMART" id="SM00825">
    <property type="entry name" value="PKS_KS"/>
    <property type="match status" value="1"/>
</dbReference>
<evidence type="ECO:0000259" key="11">
    <source>
        <dbReference type="PROSITE" id="PS50075"/>
    </source>
</evidence>
<dbReference type="InterPro" id="IPR009081">
    <property type="entry name" value="PP-bd_ACP"/>
</dbReference>
<evidence type="ECO:0000259" key="12">
    <source>
        <dbReference type="PROSITE" id="PS52004"/>
    </source>
</evidence>
<dbReference type="Pfam" id="PF14765">
    <property type="entry name" value="PS-DH"/>
    <property type="match status" value="1"/>
</dbReference>
<dbReference type="SUPFAM" id="SSF53901">
    <property type="entry name" value="Thiolase-like"/>
    <property type="match status" value="1"/>
</dbReference>
<dbReference type="SMART" id="SM00822">
    <property type="entry name" value="PKS_KR"/>
    <property type="match status" value="1"/>
</dbReference>
<dbReference type="PROSITE" id="PS52019">
    <property type="entry name" value="PKS_MFAS_DH"/>
    <property type="match status" value="1"/>
</dbReference>
<dbReference type="InterPro" id="IPR020807">
    <property type="entry name" value="PKS_DH"/>
</dbReference>
<dbReference type="InterPro" id="IPR016036">
    <property type="entry name" value="Malonyl_transacylase_ACP-bd"/>
</dbReference>
<comment type="caution">
    <text evidence="14">The sequence shown here is derived from an EMBL/GenBank/DDBJ whole genome shotgun (WGS) entry which is preliminary data.</text>
</comment>
<feature type="region of interest" description="N-terminal hotdog fold" evidence="9">
    <location>
        <begin position="1004"/>
        <end position="1142"/>
    </location>
</feature>
<evidence type="ECO:0000256" key="8">
    <source>
        <dbReference type="ARBA" id="ARBA00023315"/>
    </source>
</evidence>
<dbReference type="InterPro" id="IPR011032">
    <property type="entry name" value="GroES-like_sf"/>
</dbReference>
<dbReference type="GO" id="GO:0004312">
    <property type="term" value="F:fatty acid synthase activity"/>
    <property type="evidence" value="ECO:0007669"/>
    <property type="project" value="TreeGrafter"/>
</dbReference>
<comment type="pathway">
    <text evidence="1">Secondary metabolite biosynthesis.</text>
</comment>
<dbReference type="InterPro" id="IPR036736">
    <property type="entry name" value="ACP-like_sf"/>
</dbReference>
<dbReference type="Pfam" id="PF21089">
    <property type="entry name" value="PKS_DH_N"/>
    <property type="match status" value="1"/>
</dbReference>
<dbReference type="Pfam" id="PF23297">
    <property type="entry name" value="ACP_SdgA_C"/>
    <property type="match status" value="1"/>
</dbReference>
<name>A0AAJ0G3E8_9HYPO</name>
<dbReference type="InterPro" id="IPR016035">
    <property type="entry name" value="Acyl_Trfase/lysoPLipase"/>
</dbReference>
<dbReference type="Pfam" id="PF00109">
    <property type="entry name" value="ketoacyl-synt"/>
    <property type="match status" value="1"/>
</dbReference>
<dbReference type="InterPro" id="IPR020806">
    <property type="entry name" value="PKS_PP-bd"/>
</dbReference>
<dbReference type="SUPFAM" id="SSF52151">
    <property type="entry name" value="FabD/lysophospholipase-like"/>
    <property type="match status" value="1"/>
</dbReference>
<keyword evidence="15" id="KW-1185">Reference proteome</keyword>
<evidence type="ECO:0000256" key="6">
    <source>
        <dbReference type="ARBA" id="ARBA00023002"/>
    </source>
</evidence>
<keyword evidence="8" id="KW-0012">Acyltransferase</keyword>
<evidence type="ECO:0000313" key="14">
    <source>
        <dbReference type="EMBL" id="KAK2612526.1"/>
    </source>
</evidence>
<dbReference type="PROSITE" id="PS00606">
    <property type="entry name" value="KS3_1"/>
    <property type="match status" value="1"/>
</dbReference>
<dbReference type="PROSITE" id="PS00012">
    <property type="entry name" value="PHOSPHOPANTETHEINE"/>
    <property type="match status" value="1"/>
</dbReference>
<dbReference type="Proteomes" id="UP001251528">
    <property type="component" value="Unassembled WGS sequence"/>
</dbReference>
<dbReference type="GO" id="GO:0031177">
    <property type="term" value="F:phosphopantetheine binding"/>
    <property type="evidence" value="ECO:0007669"/>
    <property type="project" value="InterPro"/>
</dbReference>
<dbReference type="InterPro" id="IPR050091">
    <property type="entry name" value="PKS_NRPS_Biosynth_Enz"/>
</dbReference>
<evidence type="ECO:0000256" key="1">
    <source>
        <dbReference type="ARBA" id="ARBA00005179"/>
    </source>
</evidence>
<dbReference type="InterPro" id="IPR001227">
    <property type="entry name" value="Ac_transferase_dom_sf"/>
</dbReference>
<dbReference type="InterPro" id="IPR020841">
    <property type="entry name" value="PKS_Beta-ketoAc_synthase_dom"/>
</dbReference>
<feature type="domain" description="PKS/mFAS DH" evidence="13">
    <location>
        <begin position="1004"/>
        <end position="1322"/>
    </location>
</feature>
<dbReference type="CDD" id="cd00833">
    <property type="entry name" value="PKS"/>
    <property type="match status" value="1"/>
</dbReference>
<keyword evidence="7" id="KW-0511">Multifunctional enzyme</keyword>
<evidence type="ECO:0000256" key="5">
    <source>
        <dbReference type="ARBA" id="ARBA00022857"/>
    </source>
</evidence>
<dbReference type="GO" id="GO:1901336">
    <property type="term" value="P:lactone biosynthetic process"/>
    <property type="evidence" value="ECO:0007669"/>
    <property type="project" value="UniProtKB-ARBA"/>
</dbReference>
<dbReference type="InterPro" id="IPR036291">
    <property type="entry name" value="NAD(P)-bd_dom_sf"/>
</dbReference>
<dbReference type="SMART" id="SM00829">
    <property type="entry name" value="PKS_ER"/>
    <property type="match status" value="1"/>
</dbReference>
<evidence type="ECO:0000256" key="3">
    <source>
        <dbReference type="ARBA" id="ARBA00022553"/>
    </source>
</evidence>
<dbReference type="Pfam" id="PF08240">
    <property type="entry name" value="ADH_N"/>
    <property type="match status" value="1"/>
</dbReference>
<dbReference type="PANTHER" id="PTHR43775">
    <property type="entry name" value="FATTY ACID SYNTHASE"/>
    <property type="match status" value="1"/>
</dbReference>
<protein>
    <recommendedName>
        <fullName evidence="16">Polyketide synthase</fullName>
    </recommendedName>
</protein>
<keyword evidence="3" id="KW-0597">Phosphoprotein</keyword>
<evidence type="ECO:0000256" key="10">
    <source>
        <dbReference type="SAM" id="MobiDB-lite"/>
    </source>
</evidence>
<dbReference type="GO" id="GO:0004315">
    <property type="term" value="F:3-oxoacyl-[acyl-carrier-protein] synthase activity"/>
    <property type="evidence" value="ECO:0007669"/>
    <property type="project" value="InterPro"/>
</dbReference>
<dbReference type="FunFam" id="3.40.50.720:FF:000209">
    <property type="entry name" value="Polyketide synthase Pks12"/>
    <property type="match status" value="1"/>
</dbReference>
<dbReference type="SUPFAM" id="SSF55048">
    <property type="entry name" value="Probable ACP-binding domain of malonyl-CoA ACP transacylase"/>
    <property type="match status" value="1"/>
</dbReference>
<dbReference type="InterPro" id="IPR049552">
    <property type="entry name" value="PKS_DH_N"/>
</dbReference>
<dbReference type="SMART" id="SM00826">
    <property type="entry name" value="PKS_DH"/>
    <property type="match status" value="1"/>
</dbReference>
<dbReference type="Gene3D" id="3.40.366.10">
    <property type="entry name" value="Malonyl-Coenzyme A Acyl Carrier Protein, domain 2"/>
    <property type="match status" value="1"/>
</dbReference>
<dbReference type="Pfam" id="PF13602">
    <property type="entry name" value="ADH_zinc_N_2"/>
    <property type="match status" value="1"/>
</dbReference>
<dbReference type="PANTHER" id="PTHR43775:SF29">
    <property type="entry name" value="ASPERFURANONE POLYKETIDE SYNTHASE AFOG-RELATED"/>
    <property type="match status" value="1"/>
</dbReference>
<dbReference type="InterPro" id="IPR057326">
    <property type="entry name" value="KR_dom"/>
</dbReference>
<dbReference type="InterPro" id="IPR049900">
    <property type="entry name" value="PKS_mFAS_DH"/>
</dbReference>
<dbReference type="InterPro" id="IPR029063">
    <property type="entry name" value="SAM-dependent_MTases_sf"/>
</dbReference>
<dbReference type="Pfam" id="PF08242">
    <property type="entry name" value="Methyltransf_12"/>
    <property type="match status" value="1"/>
</dbReference>
<sequence length="2642" mass="289911">MAPGLTNSRPPTPQFGGSDTGTSEMSDDGRSTMEPIAVVGLSLKFPQEATTPEAFWNMIMQKRCAMTEVPHDRFNVNAFHQTGSDENDVITPRGGHFIKEDLTRFDAPFFSITSAEAASMDIQQRKLLECVYHALENAGIPIEQVNGSNTSVHTGSFADDYRLITMRDHESLPKYAATGSSISILANRISWFYNLHGSSVQLDTACSSSLVALDMACQGLRTKEADMGIVAGSNTIFTMDTFLILSNMNFLSPDSRCYSFDHRGNGYARGEGFGVLVLKRLSDAVHDGDTIRAVIRSTGSNSDGRTPGIAQPSKAAQEKLIRDTYARAGLSRAATRFFEAHGTGTAVGDPIEANAIGAAFGEFRSPEEPLYVGALKSNLGHLEGASGVAGVIKAVLSLEKGVIPPNTNFEKLNPRIDAASLNLAFPTEAIPWPSSSLRRASVNSFGFGGSNAHVILDDAYNYLLHHHPAGFHCTVKAPPTVNELALPRQLSVEDRQDGQGGEAISAADINPSLLVWSAADEGGIKRLTNKYNEYFASLSLSTDQRQSYIHDLAYTLSSRRSILPWKSFAVGCPGTAGAPRTLTLSKAVRSSRTLGLGYIFTGQGAQFAGMGRELLVYPVFRSTLHRAQLYLCEAGCPWSLMDEMFQNKATSRIDCPDRSQPLCTALQIALVHLLRSFNIVPQAVMGHSSGEIAAAYCVGGLSFRSACKVAYLRGKLAAKLASSASRKGAMLAVGLSQSKAEVYIKKVKEITPEGTIVVACINSPNNVTISGDEVQISLLAGLLNKESIFARKLKVDVGYHSPQMESVAADYMREMGQLELGQSLPGCSLMQSSVTAAPVKNILELCDSSYWIRNLVSPVRFSEALSSLLTGDKKEGRKRLGAHKDARSTNAVPLYNMVELGPHNALAGPVKDITITLPCEKEITYASCLKRNFSAFETTLEMAGQLWCLGYPVDIAKANQFQMMKRVARMALPDLPAYPFDHSQSYWHESRISKDYRLREHPRLEMLGTRAKDWNPLEARWRKFTRISESPWVADHVVNGSTIYPAAGMLVMAIEGARQLVEKSNEQSRSVKAYKVIEAVFQRALVIDTEAENGTESQLYMRPVQEAAGKEVSQFEFRVYSYEGKQWGENCRGSLAVEFDGNECNDVDVHSGTEEYQAQQRLLSQRKKNCTQMANVSTVYDHFDAMGLRFGPAFQTLQEVMFNQDGEVVAKANVSGESTSHTPPSCLIHPTALDAFIQVILSGLTRGGTCKIPATVPTRVTDLWLSATMNCAEMTSLVVTSCQLSRGARQTESSFAAFDMHGTVQVSVKALETTNVDRQDVRNANEDGPVRPLCYHMEWKPDIDQLTSAKGQAYFGDAKPVDAEKTAFYQDLACFLHATIRKTLQNLDQDKTDPAGTHYVAWMRLQEQRFHDKSLLHMQPDWESKMTNYSYQETLARRLETYSSEGKFYVEVAQHLLPILQGKMDPLQVLFSGDLVKDYYLEINARLSGVFYRVIDLLAHKNPNLKALEIGAGTGGTTTHILKPLFPQKPRCARFDFTDISPTFFEKARENFKPYALRMHYGILDIERNPLNQGFELGTYDLIVAANVLHATKDLDVTLRNVHTLLKTGGKLVLLEQTGDFARGGFAFGLLPGWWLSEDTHRSWGPTMTPTKWDSVLANNGFSGTDFVLHDYDGEKCQELSIIVSTAQELERETMTTTLGVSLVTQRGSTTQAEVAKELQRHISAKFQVDCSIDFLEDEEETISHHRFSVFLVDIDGSVLHTMNEDNFGRIRKRLVHAQGLLWVTGSGGKKWETPENQIVDGLLRGLRTENAMLKAVTLAVDNKTDTSHIAELTRDIFGAMVQKELTELEIEYREHDGALFINRVNEANSMNDWIHEATQPQVIATQPFGGSHLPPLALQFKTPGLLDSLQFVEDELAYEPLQPNQVEIEVRSVGVNFMDLLTALGRINQVEIGGECAGIITRLGSSVDSELRVGDRVCAVVFDCFKTLARGNAQTVVKIPDSLSFTEAAALPVTFTTAHYALMVAGRLARGDKVLIHAAAGGTGQSAIQIAQNAGAEVFATVGSLSKKQLLVDRYGVPEDHIFYSRDTSFTKGIMRMTEKRGVDVVLNSLAGDGLSASWACMASFGRFVEIGKRDIHSHSRLNMFYFAKNVSFTGVDVFGMTKERPGLVRQSLNAAMDLVGKGYAKPSYPLQVYPVSEIEKAFRHMQSGKSTGKLVIDMSKEAHILVSFSQANISSVKLTRRQTVLNRKPSYTFDPNATYVIAGGFGGIARRTARWMVDRGAKHLLLLSRSGPKSEAANTLVEELCRKGVQVCHPACDIASEDAIAGVLKEVAITMPTIKGCIQGAMVLKDAMLDKMTYNEWKQVLSPKVDGSRSLDRLLPSGLDFFIMLSSVVGIHGSAGQSNYAAGGTYQDALARHRVHRGERAIALDLGWMISDGIISESEFLTKTFQTTGLMMPINSTEYLALLEYYCNPMILDSRDQAACQVMIGLETPAALVAKGVDIPALMHRSTFQYMHAIGIDGSGKQGDLSVKSAAAAAKNWSVAFVNARSLVEAADVVVGGLVHKLTRALSIPAEDIDTMRPLHSYGVDSLLAVEIRSWFAKEFKSDVAVFEIMGGSNFAAVAKIVITKSKSKQATWEES</sequence>
<evidence type="ECO:0000256" key="7">
    <source>
        <dbReference type="ARBA" id="ARBA00023268"/>
    </source>
</evidence>
<dbReference type="Pfam" id="PF02801">
    <property type="entry name" value="Ketoacyl-synt_C"/>
    <property type="match status" value="1"/>
</dbReference>
<keyword evidence="5" id="KW-0521">NADP</keyword>
<feature type="domain" description="Carrier" evidence="11">
    <location>
        <begin position="2555"/>
        <end position="2632"/>
    </location>
</feature>
<keyword evidence="2" id="KW-0596">Phosphopantetheine</keyword>
<feature type="compositionally biased region" description="Polar residues" evidence="10">
    <location>
        <begin position="1"/>
        <end position="24"/>
    </location>
</feature>
<dbReference type="PROSITE" id="PS50075">
    <property type="entry name" value="CARRIER"/>
    <property type="match status" value="1"/>
</dbReference>
<dbReference type="SUPFAM" id="SSF50129">
    <property type="entry name" value="GroES-like"/>
    <property type="match status" value="1"/>
</dbReference>
<dbReference type="InterPro" id="IPR013217">
    <property type="entry name" value="Methyltransf_12"/>
</dbReference>
<dbReference type="Gene3D" id="3.90.180.10">
    <property type="entry name" value="Medium-chain alcohol dehydrogenases, catalytic domain"/>
    <property type="match status" value="1"/>
</dbReference>
<feature type="active site" description="Proton donor; for dehydratase activity" evidence="9">
    <location>
        <position position="1234"/>
    </location>
</feature>
<feature type="region of interest" description="C-terminal hotdog fold" evidence="9">
    <location>
        <begin position="1171"/>
        <end position="1322"/>
    </location>
</feature>
<dbReference type="InterPro" id="IPR042104">
    <property type="entry name" value="PKS_dehydratase_sf"/>
</dbReference>
<dbReference type="Gene3D" id="1.10.1200.10">
    <property type="entry name" value="ACP-like"/>
    <property type="match status" value="1"/>
</dbReference>
<feature type="active site" description="Proton acceptor; for dehydratase activity" evidence="9">
    <location>
        <position position="1036"/>
    </location>
</feature>
<dbReference type="SMART" id="SM00827">
    <property type="entry name" value="PKS_AT"/>
    <property type="match status" value="1"/>
</dbReference>
<dbReference type="InterPro" id="IPR018201">
    <property type="entry name" value="Ketoacyl_synth_AS"/>
</dbReference>
<dbReference type="PROSITE" id="PS52004">
    <property type="entry name" value="KS3_2"/>
    <property type="match status" value="1"/>
</dbReference>
<dbReference type="SUPFAM" id="SSF53335">
    <property type="entry name" value="S-adenosyl-L-methionine-dependent methyltransferases"/>
    <property type="match status" value="1"/>
</dbReference>
<dbReference type="CDD" id="cd02440">
    <property type="entry name" value="AdoMet_MTases"/>
    <property type="match status" value="1"/>
</dbReference>
<dbReference type="SUPFAM" id="SSF47336">
    <property type="entry name" value="ACP-like"/>
    <property type="match status" value="1"/>
</dbReference>
<dbReference type="Gene3D" id="3.40.50.720">
    <property type="entry name" value="NAD(P)-binding Rossmann-like Domain"/>
    <property type="match status" value="2"/>
</dbReference>
<dbReference type="InterPro" id="IPR013968">
    <property type="entry name" value="PKS_KR"/>
</dbReference>
<dbReference type="InterPro" id="IPR020843">
    <property type="entry name" value="ER"/>
</dbReference>
<dbReference type="Pfam" id="PF08659">
    <property type="entry name" value="KR"/>
    <property type="match status" value="1"/>
</dbReference>
<dbReference type="InterPro" id="IPR014030">
    <property type="entry name" value="Ketoacyl_synth_N"/>
</dbReference>
<dbReference type="Gene3D" id="3.40.47.10">
    <property type="match status" value="1"/>
</dbReference>
<gene>
    <name evidence="14" type="ORF">QQS21_001464</name>
</gene>
<dbReference type="InterPro" id="IPR014031">
    <property type="entry name" value="Ketoacyl_synth_C"/>
</dbReference>
<evidence type="ECO:0000256" key="4">
    <source>
        <dbReference type="ARBA" id="ARBA00022679"/>
    </source>
</evidence>
<evidence type="ECO:0000256" key="9">
    <source>
        <dbReference type="PROSITE-ProRule" id="PRU01363"/>
    </source>
</evidence>
<evidence type="ECO:0000259" key="13">
    <source>
        <dbReference type="PROSITE" id="PS52019"/>
    </source>
</evidence>
<dbReference type="InterPro" id="IPR016039">
    <property type="entry name" value="Thiolase-like"/>
</dbReference>
<evidence type="ECO:0000256" key="2">
    <source>
        <dbReference type="ARBA" id="ARBA00022450"/>
    </source>
</evidence>
<reference evidence="14" key="1">
    <citation type="submission" date="2023-06" db="EMBL/GenBank/DDBJ databases">
        <title>Conoideocrella luteorostrata (Hypocreales: Clavicipitaceae), a potential biocontrol fungus for elongate hemlock scale in United States Christmas tree production areas.</title>
        <authorList>
            <person name="Barrett H."/>
            <person name="Lovett B."/>
            <person name="Macias A.M."/>
            <person name="Stajich J.E."/>
            <person name="Kasson M.T."/>
        </authorList>
    </citation>
    <scope>NUCLEOTIDE SEQUENCE</scope>
    <source>
        <strain evidence="14">ARSEF 14590</strain>
    </source>
</reference>
<dbReference type="GO" id="GO:0006633">
    <property type="term" value="P:fatty acid biosynthetic process"/>
    <property type="evidence" value="ECO:0007669"/>
    <property type="project" value="InterPro"/>
</dbReference>
<dbReference type="Pfam" id="PF16197">
    <property type="entry name" value="KAsynt_C_assoc"/>
    <property type="match status" value="1"/>
</dbReference>
<dbReference type="InterPro" id="IPR049551">
    <property type="entry name" value="PKS_DH_C"/>
</dbReference>
<dbReference type="InterPro" id="IPR032821">
    <property type="entry name" value="PKS_assoc"/>
</dbReference>
<feature type="domain" description="Ketosynthase family 3 (KS3)" evidence="12">
    <location>
        <begin position="33"/>
        <end position="458"/>
    </location>
</feature>
<dbReference type="GO" id="GO:0044550">
    <property type="term" value="P:secondary metabolite biosynthetic process"/>
    <property type="evidence" value="ECO:0007669"/>
    <property type="project" value="TreeGrafter"/>
</dbReference>
<proteinExistence type="predicted"/>
<evidence type="ECO:0000313" key="15">
    <source>
        <dbReference type="Proteomes" id="UP001251528"/>
    </source>
</evidence>
<keyword evidence="4" id="KW-0808">Transferase</keyword>
<accession>A0AAJ0G3E8</accession>
<feature type="region of interest" description="Disordered" evidence="10">
    <location>
        <begin position="1"/>
        <end position="30"/>
    </location>
</feature>
<dbReference type="Gene3D" id="3.40.50.150">
    <property type="entry name" value="Vaccinia Virus protein VP39"/>
    <property type="match status" value="1"/>
</dbReference>
<dbReference type="EMBL" id="JASWJB010000015">
    <property type="protein sequence ID" value="KAK2612526.1"/>
    <property type="molecule type" value="Genomic_DNA"/>
</dbReference>
<dbReference type="SMART" id="SM00823">
    <property type="entry name" value="PKS_PP"/>
    <property type="match status" value="1"/>
</dbReference>
<dbReference type="SUPFAM" id="SSF51735">
    <property type="entry name" value="NAD(P)-binding Rossmann-fold domains"/>
    <property type="match status" value="2"/>
</dbReference>
<dbReference type="InterPro" id="IPR013154">
    <property type="entry name" value="ADH-like_N"/>
</dbReference>
<evidence type="ECO:0008006" key="16">
    <source>
        <dbReference type="Google" id="ProtNLM"/>
    </source>
</evidence>
<dbReference type="InterPro" id="IPR014043">
    <property type="entry name" value="Acyl_transferase_dom"/>
</dbReference>
<organism evidence="14 15">
    <name type="scientific">Conoideocrella luteorostrata</name>
    <dbReference type="NCBI Taxonomy" id="1105319"/>
    <lineage>
        <taxon>Eukaryota</taxon>
        <taxon>Fungi</taxon>
        <taxon>Dikarya</taxon>
        <taxon>Ascomycota</taxon>
        <taxon>Pezizomycotina</taxon>
        <taxon>Sordariomycetes</taxon>
        <taxon>Hypocreomycetidae</taxon>
        <taxon>Hypocreales</taxon>
        <taxon>Clavicipitaceae</taxon>
        <taxon>Conoideocrella</taxon>
    </lineage>
</organism>
<dbReference type="GO" id="GO:0016491">
    <property type="term" value="F:oxidoreductase activity"/>
    <property type="evidence" value="ECO:0007669"/>
    <property type="project" value="UniProtKB-KW"/>
</dbReference>
<dbReference type="Pfam" id="PF00698">
    <property type="entry name" value="Acyl_transf_1"/>
    <property type="match status" value="1"/>
</dbReference>